<protein>
    <recommendedName>
        <fullName evidence="2">BrnA antitoxin family protein</fullName>
    </recommendedName>
</protein>
<dbReference type="eggNOG" id="COG3514">
    <property type="taxonomic scope" value="Bacteria"/>
</dbReference>
<gene>
    <name evidence="1" type="ordered locus">Caul_3352</name>
</gene>
<evidence type="ECO:0008006" key="2">
    <source>
        <dbReference type="Google" id="ProtNLM"/>
    </source>
</evidence>
<accession>B0T4V2</accession>
<dbReference type="STRING" id="366602.Caul_3352"/>
<dbReference type="InterPro" id="IPR025528">
    <property type="entry name" value="BrnA_antitoxin"/>
</dbReference>
<evidence type="ECO:0000313" key="1">
    <source>
        <dbReference type="EMBL" id="ABZ72479.1"/>
    </source>
</evidence>
<proteinExistence type="predicted"/>
<dbReference type="EMBL" id="CP000927">
    <property type="protein sequence ID" value="ABZ72479.1"/>
    <property type="molecule type" value="Genomic_DNA"/>
</dbReference>
<dbReference type="Pfam" id="PF14384">
    <property type="entry name" value="BrnA_antitoxin"/>
    <property type="match status" value="1"/>
</dbReference>
<organism evidence="1">
    <name type="scientific">Caulobacter sp. (strain K31)</name>
    <dbReference type="NCBI Taxonomy" id="366602"/>
    <lineage>
        <taxon>Bacteria</taxon>
        <taxon>Pseudomonadati</taxon>
        <taxon>Pseudomonadota</taxon>
        <taxon>Alphaproteobacteria</taxon>
        <taxon>Caulobacterales</taxon>
        <taxon>Caulobacteraceae</taxon>
        <taxon>Caulobacter</taxon>
    </lineage>
</organism>
<dbReference type="KEGG" id="cak:Caul_3352"/>
<reference evidence="1" key="1">
    <citation type="submission" date="2008-01" db="EMBL/GenBank/DDBJ databases">
        <title>Complete sequence of chromosome of Caulobacter sp. K31.</title>
        <authorList>
            <consortium name="US DOE Joint Genome Institute"/>
            <person name="Copeland A."/>
            <person name="Lucas S."/>
            <person name="Lapidus A."/>
            <person name="Barry K."/>
            <person name="Glavina del Rio T."/>
            <person name="Dalin E."/>
            <person name="Tice H."/>
            <person name="Pitluck S."/>
            <person name="Bruce D."/>
            <person name="Goodwin L."/>
            <person name="Thompson L.S."/>
            <person name="Brettin T."/>
            <person name="Detter J.C."/>
            <person name="Han C."/>
            <person name="Schmutz J."/>
            <person name="Larimer F."/>
            <person name="Land M."/>
            <person name="Hauser L."/>
            <person name="Kyrpides N."/>
            <person name="Kim E."/>
            <person name="Stephens C."/>
            <person name="Richardson P."/>
        </authorList>
    </citation>
    <scope>NUCLEOTIDE SEQUENCE [LARGE SCALE GENOMIC DNA]</scope>
    <source>
        <strain evidence="1">K31</strain>
    </source>
</reference>
<dbReference type="AlphaFoldDB" id="B0T4V2"/>
<sequence>MSEGNTTKTSFSAEQAERLAKLEALRDEDIDLSDIPEITDEQWATAFRPGLHRPIKMPVTIRLDADVVGWFKEHAGDKPYQSEINRVLRQHVAKAEKKRA</sequence>
<name>B0T4V2_CAUSK</name>
<dbReference type="OrthoDB" id="361944at2"/>
<dbReference type="HOGENOM" id="CLU_140900_1_1_5"/>